<dbReference type="GO" id="GO:0140359">
    <property type="term" value="F:ABC-type transporter activity"/>
    <property type="evidence" value="ECO:0007669"/>
    <property type="project" value="InterPro"/>
</dbReference>
<comment type="subcellular location">
    <subcellularLocation>
        <location evidence="1">Membrane</location>
        <topology evidence="1">Multi-pass membrane protein</topology>
    </subcellularLocation>
</comment>
<feature type="transmembrane region" description="Helical" evidence="5">
    <location>
        <begin position="130"/>
        <end position="151"/>
    </location>
</feature>
<dbReference type="KEGG" id="gyu:FE374_12375"/>
<evidence type="ECO:0000256" key="4">
    <source>
        <dbReference type="ARBA" id="ARBA00023136"/>
    </source>
</evidence>
<dbReference type="EMBL" id="CP040915">
    <property type="protein sequence ID" value="QDC25302.1"/>
    <property type="molecule type" value="Genomic_DNA"/>
</dbReference>
<evidence type="ECO:0000256" key="3">
    <source>
        <dbReference type="ARBA" id="ARBA00022989"/>
    </source>
</evidence>
<reference evidence="7 8" key="1">
    <citation type="submission" date="2019-05" db="EMBL/GenBank/DDBJ databases">
        <title>Georgenia *** sp. nov., and Georgenia *** sp. nov., isolated from the intestinal contents of plateau pika (Ochotona curzoniae) in the Qinghai-Tibet plateau of China.</title>
        <authorList>
            <person name="Tian Z."/>
        </authorList>
    </citation>
    <scope>NUCLEOTIDE SEQUENCE [LARGE SCALE GENOMIC DNA]</scope>
    <source>
        <strain evidence="7 8">Z443</strain>
    </source>
</reference>
<dbReference type="Proteomes" id="UP000314616">
    <property type="component" value="Chromosome"/>
</dbReference>
<feature type="domain" description="ABC-2 type transporter transmembrane" evidence="6">
    <location>
        <begin position="46"/>
        <end position="239"/>
    </location>
</feature>
<evidence type="ECO:0000313" key="8">
    <source>
        <dbReference type="Proteomes" id="UP000314616"/>
    </source>
</evidence>
<dbReference type="GO" id="GO:0016020">
    <property type="term" value="C:membrane"/>
    <property type="evidence" value="ECO:0007669"/>
    <property type="project" value="UniProtKB-SubCell"/>
</dbReference>
<evidence type="ECO:0000256" key="2">
    <source>
        <dbReference type="ARBA" id="ARBA00022692"/>
    </source>
</evidence>
<keyword evidence="3 5" id="KW-1133">Transmembrane helix</keyword>
<evidence type="ECO:0000313" key="7">
    <source>
        <dbReference type="EMBL" id="QDC25302.1"/>
    </source>
</evidence>
<keyword evidence="4 5" id="KW-0472">Membrane</keyword>
<dbReference type="Pfam" id="PF12698">
    <property type="entry name" value="ABC2_membrane_3"/>
    <property type="match status" value="1"/>
</dbReference>
<dbReference type="OrthoDB" id="3214063at2"/>
<organism evidence="7 8">
    <name type="scientific">Georgenia yuyongxinii</name>
    <dbReference type="NCBI Taxonomy" id="2589797"/>
    <lineage>
        <taxon>Bacteria</taxon>
        <taxon>Bacillati</taxon>
        <taxon>Actinomycetota</taxon>
        <taxon>Actinomycetes</taxon>
        <taxon>Micrococcales</taxon>
        <taxon>Bogoriellaceae</taxon>
        <taxon>Georgenia</taxon>
    </lineage>
</organism>
<dbReference type="PANTHER" id="PTHR43027:SF2">
    <property type="entry name" value="TRANSPORT PERMEASE PROTEIN"/>
    <property type="match status" value="1"/>
</dbReference>
<dbReference type="InterPro" id="IPR013525">
    <property type="entry name" value="ABC2_TM"/>
</dbReference>
<keyword evidence="2 5" id="KW-0812">Transmembrane</keyword>
<evidence type="ECO:0000256" key="5">
    <source>
        <dbReference type="SAM" id="Phobius"/>
    </source>
</evidence>
<dbReference type="RefSeq" id="WP_139929452.1">
    <property type="nucleotide sequence ID" value="NZ_CP040915.1"/>
</dbReference>
<proteinExistence type="predicted"/>
<feature type="transmembrane region" description="Helical" evidence="5">
    <location>
        <begin position="226"/>
        <end position="244"/>
    </location>
</feature>
<gene>
    <name evidence="7" type="ORF">FE374_12375</name>
</gene>
<evidence type="ECO:0000259" key="6">
    <source>
        <dbReference type="Pfam" id="PF12698"/>
    </source>
</evidence>
<feature type="transmembrane region" description="Helical" evidence="5">
    <location>
        <begin position="95"/>
        <end position="118"/>
    </location>
</feature>
<feature type="transmembrane region" description="Helical" evidence="5">
    <location>
        <begin position="12"/>
        <end position="35"/>
    </location>
</feature>
<dbReference type="PANTHER" id="PTHR43027">
    <property type="entry name" value="DOXORUBICIN RESISTANCE ABC TRANSPORTER PERMEASE PROTEIN DRRC-RELATED"/>
    <property type="match status" value="1"/>
</dbReference>
<feature type="transmembrane region" description="Helical" evidence="5">
    <location>
        <begin position="47"/>
        <end position="74"/>
    </location>
</feature>
<protein>
    <submittedName>
        <fullName evidence="7">ABC transporter permease</fullName>
    </submittedName>
</protein>
<sequence>MSLVRAEILLLVRNCTTLFNAVALAPATVAFIAWMGGDSLAADGASAAAGMLLTVLVAIALIFVVYYNLTTTLVARREELVLKRLLTGEVSRTEIVAACATPALLIVLAQVVLGFAATGVWFDLPHVQNVLWLLAALAGGSVVFVLLAVASSGVTRTVESAQLTTLPAIMIAMALSGFAIPVHVMPEVVATIASWTPMYPVVALLRHGFGTVGVDGTVFSGTLADVAQPLACLLLWAVLGAYGARRWMRWDPRR</sequence>
<dbReference type="AlphaFoldDB" id="A0A5B8C856"/>
<accession>A0A5B8C856</accession>
<name>A0A5B8C856_9MICO</name>
<feature type="transmembrane region" description="Helical" evidence="5">
    <location>
        <begin position="163"/>
        <end position="184"/>
    </location>
</feature>
<dbReference type="InterPro" id="IPR052902">
    <property type="entry name" value="ABC-2_transporter"/>
</dbReference>
<evidence type="ECO:0000256" key="1">
    <source>
        <dbReference type="ARBA" id="ARBA00004141"/>
    </source>
</evidence>